<protein>
    <recommendedName>
        <fullName evidence="3">DUF6594 domain-containing protein</fullName>
    </recommendedName>
</protein>
<evidence type="ECO:0000313" key="5">
    <source>
        <dbReference type="Proteomes" id="UP000800040"/>
    </source>
</evidence>
<feature type="coiled-coil region" evidence="1">
    <location>
        <begin position="48"/>
        <end position="75"/>
    </location>
</feature>
<dbReference type="PANTHER" id="PTHR34502:SF4">
    <property type="entry name" value="DUF6594 DOMAIN-CONTAINING PROTEIN"/>
    <property type="match status" value="1"/>
</dbReference>
<sequence length="287" mass="32362">MRPIIAPQDIELGRVRHGYPTLAKWIAQDPDGEPLLFRKFGTLAARNILHLQCQLVKLEHEIEDLDEEIRTTENMETQRCLQRWENLMENAKVPNSLESKQVAKLAELQELLKEYYDALTLHAQVAQLRKPNGRILATYDDFLSGKAFAGENHPALPLISGRARQFVNDTSDLVTLQNPSNQDYLSRLLRDHWLFKKSKPSHLLDRTMLYKDMHISRTVAALSMVLAALLLIGAIVNLYFVEKPGLKLGLIAMYTLLFALSITLCTNARRAEVFGAAAAYAAVLVGT</sequence>
<name>A0A6A5KHP1_9PLEO</name>
<accession>A0A6A5KHP1</accession>
<dbReference type="OrthoDB" id="3533814at2759"/>
<dbReference type="Pfam" id="PF20237">
    <property type="entry name" value="DUF6594"/>
    <property type="match status" value="1"/>
</dbReference>
<evidence type="ECO:0000313" key="4">
    <source>
        <dbReference type="EMBL" id="KAF1835267.1"/>
    </source>
</evidence>
<dbReference type="EMBL" id="ML975289">
    <property type="protein sequence ID" value="KAF1835267.1"/>
    <property type="molecule type" value="Genomic_DNA"/>
</dbReference>
<dbReference type="PANTHER" id="PTHR34502">
    <property type="entry name" value="DUF6594 DOMAIN-CONTAINING PROTEIN-RELATED"/>
    <property type="match status" value="1"/>
</dbReference>
<feature type="domain" description="DUF6594" evidence="3">
    <location>
        <begin position="19"/>
        <end position="285"/>
    </location>
</feature>
<dbReference type="InterPro" id="IPR046529">
    <property type="entry name" value="DUF6594"/>
</dbReference>
<gene>
    <name evidence="4" type="ORF">BDW02DRAFT_588228</name>
</gene>
<evidence type="ECO:0000256" key="1">
    <source>
        <dbReference type="SAM" id="Coils"/>
    </source>
</evidence>
<keyword evidence="5" id="KW-1185">Reference proteome</keyword>
<evidence type="ECO:0000256" key="2">
    <source>
        <dbReference type="SAM" id="Phobius"/>
    </source>
</evidence>
<keyword evidence="1" id="KW-0175">Coiled coil</keyword>
<evidence type="ECO:0000259" key="3">
    <source>
        <dbReference type="Pfam" id="PF20237"/>
    </source>
</evidence>
<keyword evidence="2" id="KW-0472">Membrane</keyword>
<feature type="transmembrane region" description="Helical" evidence="2">
    <location>
        <begin position="218"/>
        <end position="240"/>
    </location>
</feature>
<dbReference type="Proteomes" id="UP000800040">
    <property type="component" value="Unassembled WGS sequence"/>
</dbReference>
<proteinExistence type="predicted"/>
<reference evidence="4" key="1">
    <citation type="submission" date="2020-01" db="EMBL/GenBank/DDBJ databases">
        <authorList>
            <consortium name="DOE Joint Genome Institute"/>
            <person name="Haridas S."/>
            <person name="Albert R."/>
            <person name="Binder M."/>
            <person name="Bloem J."/>
            <person name="Labutti K."/>
            <person name="Salamov A."/>
            <person name="Andreopoulos B."/>
            <person name="Baker S.E."/>
            <person name="Barry K."/>
            <person name="Bills G."/>
            <person name="Bluhm B.H."/>
            <person name="Cannon C."/>
            <person name="Castanera R."/>
            <person name="Culley D.E."/>
            <person name="Daum C."/>
            <person name="Ezra D."/>
            <person name="Gonzalez J.B."/>
            <person name="Henrissat B."/>
            <person name="Kuo A."/>
            <person name="Liang C."/>
            <person name="Lipzen A."/>
            <person name="Lutzoni F."/>
            <person name="Magnuson J."/>
            <person name="Mondo S."/>
            <person name="Nolan M."/>
            <person name="Ohm R."/>
            <person name="Pangilinan J."/>
            <person name="Park H.-J."/>
            <person name="Ramirez L."/>
            <person name="Alfaro M."/>
            <person name="Sun H."/>
            <person name="Tritt A."/>
            <person name="Yoshinaga Y."/>
            <person name="Zwiers L.-H."/>
            <person name="Turgeon B.G."/>
            <person name="Goodwin S.B."/>
            <person name="Spatafora J.W."/>
            <person name="Crous P.W."/>
            <person name="Grigoriev I.V."/>
        </authorList>
    </citation>
    <scope>NUCLEOTIDE SEQUENCE</scope>
    <source>
        <strain evidence="4">P77</strain>
    </source>
</reference>
<dbReference type="AlphaFoldDB" id="A0A6A5KHP1"/>
<organism evidence="4 5">
    <name type="scientific">Decorospora gaudefroyi</name>
    <dbReference type="NCBI Taxonomy" id="184978"/>
    <lineage>
        <taxon>Eukaryota</taxon>
        <taxon>Fungi</taxon>
        <taxon>Dikarya</taxon>
        <taxon>Ascomycota</taxon>
        <taxon>Pezizomycotina</taxon>
        <taxon>Dothideomycetes</taxon>
        <taxon>Pleosporomycetidae</taxon>
        <taxon>Pleosporales</taxon>
        <taxon>Pleosporineae</taxon>
        <taxon>Pleosporaceae</taxon>
        <taxon>Decorospora</taxon>
    </lineage>
</organism>
<feature type="transmembrane region" description="Helical" evidence="2">
    <location>
        <begin position="246"/>
        <end position="265"/>
    </location>
</feature>
<keyword evidence="2" id="KW-0812">Transmembrane</keyword>
<keyword evidence="2" id="KW-1133">Transmembrane helix</keyword>